<dbReference type="SUPFAM" id="SSF75005">
    <property type="entry name" value="Arabinanase/levansucrase/invertase"/>
    <property type="match status" value="1"/>
</dbReference>
<dbReference type="Proteomes" id="UP000028984">
    <property type="component" value="Unassembled WGS sequence"/>
</dbReference>
<accession>A0A087CKP1</accession>
<feature type="compositionally biased region" description="Polar residues" evidence="5">
    <location>
        <begin position="16"/>
        <end position="29"/>
    </location>
</feature>
<dbReference type="STRING" id="1437610.BREU_2246"/>
<keyword evidence="3 7" id="KW-0378">Hydrolase</keyword>
<comment type="similarity">
    <text evidence="1">Belongs to the glycosyl hydrolase 32 family.</text>
</comment>
<dbReference type="PANTHER" id="PTHR43101">
    <property type="entry name" value="BETA-FRUCTOSIDASE"/>
    <property type="match status" value="1"/>
</dbReference>
<dbReference type="PANTHER" id="PTHR43101:SF1">
    <property type="entry name" value="BETA-FRUCTOSIDASE"/>
    <property type="match status" value="1"/>
</dbReference>
<keyword evidence="8" id="KW-1185">Reference proteome</keyword>
<gene>
    <name evidence="7" type="ORF">BREU_2246</name>
</gene>
<dbReference type="CDD" id="cd08995">
    <property type="entry name" value="GH32_EcAec43-like"/>
    <property type="match status" value="1"/>
</dbReference>
<dbReference type="GO" id="GO:0004564">
    <property type="term" value="F:beta-fructofuranosidase activity"/>
    <property type="evidence" value="ECO:0007669"/>
    <property type="project" value="UniProtKB-EC"/>
</dbReference>
<dbReference type="SMART" id="SM00640">
    <property type="entry name" value="Glyco_32"/>
    <property type="match status" value="1"/>
</dbReference>
<proteinExistence type="inferred from homology"/>
<evidence type="ECO:0000259" key="6">
    <source>
        <dbReference type="Pfam" id="PF00251"/>
    </source>
</evidence>
<evidence type="ECO:0000256" key="2">
    <source>
        <dbReference type="ARBA" id="ARBA00012758"/>
    </source>
</evidence>
<evidence type="ECO:0000256" key="3">
    <source>
        <dbReference type="ARBA" id="ARBA00022801"/>
    </source>
</evidence>
<dbReference type="Gene3D" id="2.115.10.20">
    <property type="entry name" value="Glycosyl hydrolase domain, family 43"/>
    <property type="match status" value="1"/>
</dbReference>
<dbReference type="InterPro" id="IPR051214">
    <property type="entry name" value="GH32_Enzymes"/>
</dbReference>
<feature type="region of interest" description="Disordered" evidence="5">
    <location>
        <begin position="1"/>
        <end position="29"/>
    </location>
</feature>
<dbReference type="Gene3D" id="2.60.120.560">
    <property type="entry name" value="Exo-inulinase, domain 1"/>
    <property type="match status" value="1"/>
</dbReference>
<feature type="domain" description="Glycosyl hydrolase family 32 N-terminal" evidence="6">
    <location>
        <begin position="61"/>
        <end position="321"/>
    </location>
</feature>
<dbReference type="SUPFAM" id="SSF49899">
    <property type="entry name" value="Concanavalin A-like lectins/glucanases"/>
    <property type="match status" value="1"/>
</dbReference>
<keyword evidence="4 7" id="KW-0326">Glycosidase</keyword>
<reference evidence="7 8" key="1">
    <citation type="submission" date="2014-03" db="EMBL/GenBank/DDBJ databases">
        <title>Genomics of Bifidobacteria.</title>
        <authorList>
            <person name="Ventura M."/>
            <person name="Milani C."/>
            <person name="Lugli G.A."/>
        </authorList>
    </citation>
    <scope>NUCLEOTIDE SEQUENCE [LARGE SCALE GENOMIC DNA]</scope>
    <source>
        <strain evidence="7 8">DSM 23975</strain>
    </source>
</reference>
<dbReference type="AlphaFoldDB" id="A0A087CKP1"/>
<evidence type="ECO:0000256" key="5">
    <source>
        <dbReference type="SAM" id="MobiDB-lite"/>
    </source>
</evidence>
<protein>
    <recommendedName>
        <fullName evidence="2">beta-fructofuranosidase</fullName>
        <ecNumber evidence="2">3.2.1.26</ecNumber>
    </recommendedName>
</protein>
<dbReference type="EMBL" id="JGZK01000020">
    <property type="protein sequence ID" value="KFI83841.1"/>
    <property type="molecule type" value="Genomic_DNA"/>
</dbReference>
<dbReference type="InterPro" id="IPR023296">
    <property type="entry name" value="Glyco_hydro_beta-prop_sf"/>
</dbReference>
<dbReference type="EC" id="3.2.1.26" evidence="2"/>
<dbReference type="GO" id="GO:0005975">
    <property type="term" value="P:carbohydrate metabolic process"/>
    <property type="evidence" value="ECO:0007669"/>
    <property type="project" value="InterPro"/>
</dbReference>
<name>A0A087CKP1_9BIFI</name>
<dbReference type="Pfam" id="PF00251">
    <property type="entry name" value="Glyco_hydro_32N"/>
    <property type="match status" value="1"/>
</dbReference>
<sequence>MRVGNSQDTVRHQTAHKSGNPATAQSASGRQPTIGVMIMPKLYYQFPGTWFGDCMPFGKGNEFFLYHQRDNRNPEPFGEPFGWDLATTSDFVHYKDCGVAVPRGGDDEQDQFIFAGSVFEGEGQYHIFYTGYNRDYPQQGKPAQVLMHAVSDDLYHWTKTQDAITFTPQEGYDPDDWRDPWVIRDDEHDQYLLILGARKIGSKTQQTGRTVKFTSKDLKNWTFEGDFWAPNLYTMHEMPDLFKMGDWWYHIVTEYSDRHKMVYRMAKSLDGPWIAPDDDAFDGSAYYAGRTFELGGRRILFGWVATKEDCDDAKNFEWAGTFVPHEVYQRADGTLGVRIPDTVWDAFNEREQIVTNAVIDGTDARRNAVLAEGCGDLYSFEADVSFSEGTRSFGLRVYRDEASERGYQFIFPIGEHRYVFEGSPNFPWFNCMNIGLERPIELAAGREYHIQLIVDDTIATLYVNGVALNARMYQHPGDALSMFVTDGTLTVTNATIARGLKEV</sequence>
<dbReference type="InterPro" id="IPR013148">
    <property type="entry name" value="Glyco_hydro_32_N"/>
</dbReference>
<evidence type="ECO:0000313" key="7">
    <source>
        <dbReference type="EMBL" id="KFI83841.1"/>
    </source>
</evidence>
<comment type="caution">
    <text evidence="7">The sequence shown here is derived from an EMBL/GenBank/DDBJ whole genome shotgun (WGS) entry which is preliminary data.</text>
</comment>
<evidence type="ECO:0000256" key="1">
    <source>
        <dbReference type="ARBA" id="ARBA00009902"/>
    </source>
</evidence>
<evidence type="ECO:0000256" key="4">
    <source>
        <dbReference type="ARBA" id="ARBA00023295"/>
    </source>
</evidence>
<dbReference type="InterPro" id="IPR001362">
    <property type="entry name" value="Glyco_hydro_32"/>
</dbReference>
<organism evidence="7 8">
    <name type="scientific">Bifidobacterium reuteri DSM 23975</name>
    <dbReference type="NCBI Taxonomy" id="1437610"/>
    <lineage>
        <taxon>Bacteria</taxon>
        <taxon>Bacillati</taxon>
        <taxon>Actinomycetota</taxon>
        <taxon>Actinomycetes</taxon>
        <taxon>Bifidobacteriales</taxon>
        <taxon>Bifidobacteriaceae</taxon>
        <taxon>Bifidobacterium</taxon>
    </lineage>
</organism>
<evidence type="ECO:0000313" key="8">
    <source>
        <dbReference type="Proteomes" id="UP000028984"/>
    </source>
</evidence>
<dbReference type="eggNOG" id="COG1621">
    <property type="taxonomic scope" value="Bacteria"/>
</dbReference>
<dbReference type="InterPro" id="IPR013320">
    <property type="entry name" value="ConA-like_dom_sf"/>
</dbReference>